<dbReference type="OrthoDB" id="1645614at2"/>
<keyword evidence="1" id="KW-1133">Transmembrane helix</keyword>
<dbReference type="AlphaFoldDB" id="D7CLU4"/>
<keyword evidence="4" id="KW-1185">Reference proteome</keyword>
<dbReference type="Proteomes" id="UP000000378">
    <property type="component" value="Chromosome"/>
</dbReference>
<dbReference type="KEGG" id="slp:Slip_0899"/>
<feature type="transmembrane region" description="Helical" evidence="1">
    <location>
        <begin position="81"/>
        <end position="101"/>
    </location>
</feature>
<accession>D7CLU4</accession>
<evidence type="ECO:0000313" key="4">
    <source>
        <dbReference type="Proteomes" id="UP000000378"/>
    </source>
</evidence>
<feature type="transmembrane region" description="Helical" evidence="1">
    <location>
        <begin position="6"/>
        <end position="26"/>
    </location>
</feature>
<dbReference type="EMBL" id="CP002048">
    <property type="protein sequence ID" value="ADI01679.1"/>
    <property type="molecule type" value="Genomic_DNA"/>
</dbReference>
<dbReference type="eggNOG" id="COG3314">
    <property type="taxonomic scope" value="Bacteria"/>
</dbReference>
<feature type="transmembrane region" description="Helical" evidence="1">
    <location>
        <begin position="290"/>
        <end position="315"/>
    </location>
</feature>
<dbReference type="NCBIfam" id="TIGR02871">
    <property type="entry name" value="spore_ylbJ"/>
    <property type="match status" value="1"/>
</dbReference>
<feature type="transmembrane region" description="Helical" evidence="1">
    <location>
        <begin position="214"/>
        <end position="235"/>
    </location>
</feature>
<evidence type="ECO:0000259" key="2">
    <source>
        <dbReference type="Pfam" id="PF07670"/>
    </source>
</evidence>
<reference evidence="3 4" key="2">
    <citation type="journal article" date="2010" name="Stand. Genomic Sci.">
        <title>Complete genome sequence of Syntrophothermus lipocalidus type strain (TGB-C1).</title>
        <authorList>
            <person name="Djao O.D."/>
            <person name="Zhang X."/>
            <person name="Lucas S."/>
            <person name="Lapidus A."/>
            <person name="Del Rio T.G."/>
            <person name="Nolan M."/>
            <person name="Tice H."/>
            <person name="Cheng J.F."/>
            <person name="Han C."/>
            <person name="Tapia R."/>
            <person name="Goodwin L."/>
            <person name="Pitluck S."/>
            <person name="Liolios K."/>
            <person name="Ivanova N."/>
            <person name="Mavromatis K."/>
            <person name="Mikhailova N."/>
            <person name="Ovchinnikova G."/>
            <person name="Pati A."/>
            <person name="Brambilla E."/>
            <person name="Chen A."/>
            <person name="Palaniappan K."/>
            <person name="Land M."/>
            <person name="Hauser L."/>
            <person name="Chang Y.J."/>
            <person name="Jeffries C.D."/>
            <person name="Rohde M."/>
            <person name="Sikorski J."/>
            <person name="Spring S."/>
            <person name="Goker M."/>
            <person name="Detter J.C."/>
            <person name="Woyke T."/>
            <person name="Bristow J."/>
            <person name="Eisen J.A."/>
            <person name="Markowitz V."/>
            <person name="Hugenholtz P."/>
            <person name="Kyrpides N.C."/>
            <person name="Klenk H.P."/>
        </authorList>
    </citation>
    <scope>NUCLEOTIDE SEQUENCE [LARGE SCALE GENOMIC DNA]</scope>
    <source>
        <strain evidence="4">DSM 12680 / TGB-C1</strain>
    </source>
</reference>
<dbReference type="Pfam" id="PF07670">
    <property type="entry name" value="Gate"/>
    <property type="match status" value="1"/>
</dbReference>
<organism evidence="3 4">
    <name type="scientific">Syntrophothermus lipocalidus (strain DSM 12680 / TGB-C1)</name>
    <dbReference type="NCBI Taxonomy" id="643648"/>
    <lineage>
        <taxon>Bacteria</taxon>
        <taxon>Bacillati</taxon>
        <taxon>Bacillota</taxon>
        <taxon>Clostridia</taxon>
        <taxon>Eubacteriales</taxon>
        <taxon>Syntrophomonadaceae</taxon>
        <taxon>Syntrophothermus</taxon>
    </lineage>
</organism>
<dbReference type="InterPro" id="IPR014226">
    <property type="entry name" value="Spore_IM_YlbJ"/>
</dbReference>
<evidence type="ECO:0000256" key="1">
    <source>
        <dbReference type="SAM" id="Phobius"/>
    </source>
</evidence>
<feature type="transmembrane region" description="Helical" evidence="1">
    <location>
        <begin position="247"/>
        <end position="270"/>
    </location>
</feature>
<keyword evidence="1" id="KW-0812">Transmembrane</keyword>
<feature type="domain" description="Nucleoside transporter/FeoB GTPase Gate" evidence="2">
    <location>
        <begin position="41"/>
        <end position="139"/>
    </location>
</feature>
<dbReference type="RefSeq" id="WP_013175081.1">
    <property type="nucleotide sequence ID" value="NC_014220.1"/>
</dbReference>
<sequence length="400" mass="43699">MSYWYVPFGIIVTVLLAGFMIINPTLTIKSAADGIDLWFRLVLPALFPFFVASELLVQFGFVRLLGWLLEPITRPFFRLPGASSFVIVMGFTSGFPVGAFLTRRLLEEKLLNIKEAERLVSFTNNASPLFILETVAVGMFGLPEAGYILAGSHYLANLTVGFIWGRMASDSSEKSNSPGPQNQDRQASLLQVLRTCQNSHTSIGKIMGDSIRKAIASVVGVGGFIVMFSVITRMLQALGFIDLIAKFLQQAAVGLHLPYSLAYGLSIGLFEMTLGTKSITSSEASLLQQLVAVSAAMAWSGISIISQVMSIVSGTPIRLSFYLRSRLLQMLLASVFTYVAYHVILTKRLVEVFPRSLLMSPVHYNPSVGAYLFPLLAAGIVLLFACLLSGVVKYAVSRQR</sequence>
<dbReference type="HOGENOM" id="CLU_051469_1_0_9"/>
<dbReference type="InterPro" id="IPR011642">
    <property type="entry name" value="Gate_dom"/>
</dbReference>
<feature type="transmembrane region" description="Helical" evidence="1">
    <location>
        <begin position="370"/>
        <end position="396"/>
    </location>
</feature>
<proteinExistence type="predicted"/>
<dbReference type="STRING" id="643648.Slip_0899"/>
<reference evidence="4" key="1">
    <citation type="journal article" date="2010" name="Stand. Genomic Sci.">
        <title>Complete genome sequence of Syntrophothermus lipocalidus type strain (TGB-C1T).</title>
        <authorList>
            <consortium name="US DOE Joint Genome Institute (JGI-PGF)"/>
            <person name="Djao O."/>
            <person name="Zhang X."/>
            <person name="Lucas S."/>
            <person name="Lapidus A."/>
            <person name="Glavina Del Rio T."/>
            <person name="Nolan M."/>
            <person name="Tice H."/>
            <person name="Cheng J."/>
            <person name="Han C."/>
            <person name="Tapia R."/>
            <person name="Goodwin L."/>
            <person name="Pitluck S."/>
            <person name="Liolios K."/>
            <person name="Ivanova N."/>
            <person name="Mavromatis K."/>
            <person name="Mikhailova N."/>
            <person name="Ovchinnikova G."/>
            <person name="Pati A."/>
            <person name="Brambilla E."/>
            <person name="Chen A."/>
            <person name="Palaniappan K."/>
            <person name="Land M."/>
            <person name="Hauser L."/>
            <person name="Chang Y."/>
            <person name="Jeffries C."/>
            <person name="Rohde M."/>
            <person name="Sikorski J."/>
            <person name="Spring S."/>
            <person name="Goker M."/>
            <person name="Detter J."/>
            <person name="Woyke T."/>
            <person name="Bristow J."/>
            <person name="Eisen J."/>
            <person name="Markowitz V."/>
            <person name="Hugenholtz P."/>
            <person name="Kyrpides N."/>
            <person name="Klenk H."/>
        </authorList>
    </citation>
    <scope>NUCLEOTIDE SEQUENCE [LARGE SCALE GENOMIC DNA]</scope>
    <source>
        <strain evidence="4">DSM 12680 / TGB-C1</strain>
    </source>
</reference>
<keyword evidence="1" id="KW-0472">Membrane</keyword>
<name>D7CLU4_SYNLT</name>
<protein>
    <submittedName>
        <fullName evidence="3">Sporulation integral membrane protein YlbJ</fullName>
    </submittedName>
</protein>
<feature type="transmembrane region" description="Helical" evidence="1">
    <location>
        <begin position="122"/>
        <end position="142"/>
    </location>
</feature>
<feature type="transmembrane region" description="Helical" evidence="1">
    <location>
        <begin position="38"/>
        <end position="61"/>
    </location>
</feature>
<gene>
    <name evidence="3" type="ordered locus">Slip_0899</name>
</gene>
<evidence type="ECO:0000313" key="3">
    <source>
        <dbReference type="EMBL" id="ADI01679.1"/>
    </source>
</evidence>